<name>A0A2P7YDQ2_9PEZI</name>
<organism evidence="2 3">
    <name type="scientific">Elsinoe australis</name>
    <dbReference type="NCBI Taxonomy" id="40998"/>
    <lineage>
        <taxon>Eukaryota</taxon>
        <taxon>Fungi</taxon>
        <taxon>Dikarya</taxon>
        <taxon>Ascomycota</taxon>
        <taxon>Pezizomycotina</taxon>
        <taxon>Dothideomycetes</taxon>
        <taxon>Dothideomycetidae</taxon>
        <taxon>Myriangiales</taxon>
        <taxon>Elsinoaceae</taxon>
        <taxon>Elsinoe</taxon>
    </lineage>
</organism>
<reference evidence="2 3" key="1">
    <citation type="submission" date="2017-05" db="EMBL/GenBank/DDBJ databases">
        <title>Draft genome sequence of Elsinoe australis.</title>
        <authorList>
            <person name="Cheng Q."/>
        </authorList>
    </citation>
    <scope>NUCLEOTIDE SEQUENCE [LARGE SCALE GENOMIC DNA]</scope>
    <source>
        <strain evidence="2 3">NL1</strain>
    </source>
</reference>
<proteinExistence type="predicted"/>
<dbReference type="Proteomes" id="UP000243723">
    <property type="component" value="Unassembled WGS sequence"/>
</dbReference>
<sequence>MSGKSVTQKATEHEHEKASLSLLPHVVWRRIVFYLSGDLTALLHVSALSADLQRICRPYVSSFFHAIDEPVAPLSKAYYYHDLLRLVLVGHLDASSIYEFYYDAQYTGPDPRFPPPSFSEYLSGNATDLERRSFLQLTQQAVRDASFIPPETEDEIFARFEKGEQDVAIALLLPLCTRLKLVEPPVESKICATLFQTVAQEYQRRGVSAGMARQHAGKAAIRDRTEPQMSTSSGSNSSDALPFSELSILYIRSDPLGWSFSLVELAPFMAIPSLHRIILHGVLDQIFPGWPAGACECRCPEIYFQQSAVSPQAALAFAECFSPPCEVRQWYKQPRQDIAECVEGEWNHEAAPEWDRVVVDERTDGTKSVVISLDYGDGNSPPIHAWVSWLGREKMRDWRRLDEVFEVEEGNDRIRW</sequence>
<evidence type="ECO:0000256" key="1">
    <source>
        <dbReference type="SAM" id="MobiDB-lite"/>
    </source>
</evidence>
<evidence type="ECO:0000313" key="3">
    <source>
        <dbReference type="Proteomes" id="UP000243723"/>
    </source>
</evidence>
<evidence type="ECO:0000313" key="2">
    <source>
        <dbReference type="EMBL" id="PSK34077.1"/>
    </source>
</evidence>
<comment type="caution">
    <text evidence="2">The sequence shown here is derived from an EMBL/GenBank/DDBJ whole genome shotgun (WGS) entry which is preliminary data.</text>
</comment>
<accession>A0A2P7YDQ2</accession>
<feature type="compositionally biased region" description="Polar residues" evidence="1">
    <location>
        <begin position="227"/>
        <end position="239"/>
    </location>
</feature>
<dbReference type="AlphaFoldDB" id="A0A2P7YDQ2"/>
<dbReference type="EMBL" id="NHZQ01000447">
    <property type="protein sequence ID" value="PSK34077.1"/>
    <property type="molecule type" value="Genomic_DNA"/>
</dbReference>
<protein>
    <submittedName>
        <fullName evidence="2">TPR repeat-containing protein</fullName>
    </submittedName>
</protein>
<gene>
    <name evidence="2" type="ORF">B9Z65_8403</name>
</gene>
<feature type="region of interest" description="Disordered" evidence="1">
    <location>
        <begin position="216"/>
        <end position="239"/>
    </location>
</feature>
<keyword evidence="3" id="KW-1185">Reference proteome</keyword>
<dbReference type="OrthoDB" id="3962804at2759"/>